<keyword evidence="2" id="KW-1185">Reference proteome</keyword>
<dbReference type="EMBL" id="KQ086201">
    <property type="protein sequence ID" value="KLO06504.1"/>
    <property type="molecule type" value="Genomic_DNA"/>
</dbReference>
<proteinExistence type="predicted"/>
<evidence type="ECO:0000313" key="2">
    <source>
        <dbReference type="Proteomes" id="UP000053477"/>
    </source>
</evidence>
<accession>A0A0H2R3W2</accession>
<name>A0A0H2R3W2_9AGAM</name>
<sequence length="173" mass="19767">MSKFEEVSVNFNSERQHTTPRLRLELPYLQVGTLNRVKRSPLLDEDSTSFLLIFKTFQAGEIMRSSLPLTGSKSTEIGHGLRNPTRSFGYITLRTLELQRCGWTSVRWARRLDLQIPQFPEGHDKKSDDPFSKTSDVACCVDVVTSYGKALKWTSQSRLRGLRSRSSSLRDVQ</sequence>
<dbReference type="Proteomes" id="UP000053477">
    <property type="component" value="Unassembled WGS sequence"/>
</dbReference>
<evidence type="ECO:0000313" key="1">
    <source>
        <dbReference type="EMBL" id="KLO06504.1"/>
    </source>
</evidence>
<protein>
    <submittedName>
        <fullName evidence="1">Uncharacterized protein</fullName>
    </submittedName>
</protein>
<dbReference type="InParanoid" id="A0A0H2R3W2"/>
<reference evidence="1 2" key="1">
    <citation type="submission" date="2015-04" db="EMBL/GenBank/DDBJ databases">
        <title>Complete genome sequence of Schizopora paradoxa KUC8140, a cosmopolitan wood degrader in East Asia.</title>
        <authorList>
            <consortium name="DOE Joint Genome Institute"/>
            <person name="Min B."/>
            <person name="Park H."/>
            <person name="Jang Y."/>
            <person name="Kim J.-J."/>
            <person name="Kim K.H."/>
            <person name="Pangilinan J."/>
            <person name="Lipzen A."/>
            <person name="Riley R."/>
            <person name="Grigoriev I.V."/>
            <person name="Spatafora J.W."/>
            <person name="Choi I.-G."/>
        </authorList>
    </citation>
    <scope>NUCLEOTIDE SEQUENCE [LARGE SCALE GENOMIC DNA]</scope>
    <source>
        <strain evidence="1 2">KUC8140</strain>
    </source>
</reference>
<organism evidence="1 2">
    <name type="scientific">Schizopora paradoxa</name>
    <dbReference type="NCBI Taxonomy" id="27342"/>
    <lineage>
        <taxon>Eukaryota</taxon>
        <taxon>Fungi</taxon>
        <taxon>Dikarya</taxon>
        <taxon>Basidiomycota</taxon>
        <taxon>Agaricomycotina</taxon>
        <taxon>Agaricomycetes</taxon>
        <taxon>Hymenochaetales</taxon>
        <taxon>Schizoporaceae</taxon>
        <taxon>Schizopora</taxon>
    </lineage>
</organism>
<dbReference type="AlphaFoldDB" id="A0A0H2R3W2"/>
<gene>
    <name evidence="1" type="ORF">SCHPADRAFT_895380</name>
</gene>